<evidence type="ECO:0000313" key="2">
    <source>
        <dbReference type="Proteomes" id="UP000034664"/>
    </source>
</evidence>
<reference evidence="1 2" key="1">
    <citation type="journal article" date="2015" name="Nature">
        <title>rRNA introns, odd ribosomes, and small enigmatic genomes across a large radiation of phyla.</title>
        <authorList>
            <person name="Brown C.T."/>
            <person name="Hug L.A."/>
            <person name="Thomas B.C."/>
            <person name="Sharon I."/>
            <person name="Castelle C.J."/>
            <person name="Singh A."/>
            <person name="Wilkins M.J."/>
            <person name="Williams K.H."/>
            <person name="Banfield J.F."/>
        </authorList>
    </citation>
    <scope>NUCLEOTIDE SEQUENCE [LARGE SCALE GENOMIC DNA]</scope>
</reference>
<dbReference type="Proteomes" id="UP000034664">
    <property type="component" value="Unassembled WGS sequence"/>
</dbReference>
<accession>A0A0G0T4G9</accession>
<name>A0A0G0T4G9_9BACT</name>
<proteinExistence type="predicted"/>
<sequence length="646" mass="71540">MRSFENVLRCGGAALAIAGSLNLASDSQTSPAPIDPDTSHHLHLPYTPNRIIDQIEGINVAVEAQIPTIPDASEAPFNNYMPQIETEKRTWATLPEDIATLSEKQGITISPEDIFFEGFFGYDLITQEIFRRLALVEGEQSAKGTKDYLDKHFGVNLKDLAEKIYFNSIASITNIRNETLDVGATTYISPEEPHTIISWFGDEMKLSLKMVPDEMRGQKDNLFMYREKTPNVSDVLIEARSILAIWDTYRHSKSYSDIEVAVPFNQLYDLLRLTQTRAYMPFDLETPTARQDYLTILNTLNALLERPTHEGKRDRGYTDTKESAAADIANHIVPTNSELAEPLVEMSVETVNGTRGGVLYKKIHAMVAEGRLPEIAAAGSTDPNELKLPDGITSIAVLDHRYKPEAITGPKGEHGYVVRLITFDKAVDGKVTLPYPDDYTMTTSFPGLTIDVNQVYGIGITDSDQPALFIPLSAFNNGIGLPDGYAIDTTFRYSEVEKKSKMVWKWEGNVPTNVFAPSYTDDKLQAPDYFRPIGLHPLIDLKKGVNGIVPLGTANNLTTQAEITNSYAIPHPLINMNNGDHGVVPPWTNNKLLVDPFNPSYALGDVVRLGKTEMSVGENETLIDYSRGIIPRGTKIPFSGGDLVNK</sequence>
<gene>
    <name evidence="1" type="ORF">UU14_C0016G0029</name>
</gene>
<organism evidence="1 2">
    <name type="scientific">Candidatus Roizmanbacteria bacterium GW2011_GWB1_40_7</name>
    <dbReference type="NCBI Taxonomy" id="1618482"/>
    <lineage>
        <taxon>Bacteria</taxon>
        <taxon>Candidatus Roizmaniibacteriota</taxon>
    </lineage>
</organism>
<dbReference type="EMBL" id="LBZM01000016">
    <property type="protein sequence ID" value="KKR71909.1"/>
    <property type="molecule type" value="Genomic_DNA"/>
</dbReference>
<evidence type="ECO:0000313" key="1">
    <source>
        <dbReference type="EMBL" id="KKR71909.1"/>
    </source>
</evidence>
<comment type="caution">
    <text evidence="1">The sequence shown here is derived from an EMBL/GenBank/DDBJ whole genome shotgun (WGS) entry which is preliminary data.</text>
</comment>
<protein>
    <submittedName>
        <fullName evidence="1">Uncharacterized protein</fullName>
    </submittedName>
</protein>
<dbReference type="AlphaFoldDB" id="A0A0G0T4G9"/>